<keyword evidence="5" id="KW-0808">Transferase</keyword>
<organism evidence="18 19">
    <name type="scientific">Lithospermum erythrorhizon</name>
    <name type="common">Purple gromwell</name>
    <name type="synonym">Lithospermum officinale var. erythrorhizon</name>
    <dbReference type="NCBI Taxonomy" id="34254"/>
    <lineage>
        <taxon>Eukaryota</taxon>
        <taxon>Viridiplantae</taxon>
        <taxon>Streptophyta</taxon>
        <taxon>Embryophyta</taxon>
        <taxon>Tracheophyta</taxon>
        <taxon>Spermatophyta</taxon>
        <taxon>Magnoliopsida</taxon>
        <taxon>eudicotyledons</taxon>
        <taxon>Gunneridae</taxon>
        <taxon>Pentapetalae</taxon>
        <taxon>asterids</taxon>
        <taxon>lamiids</taxon>
        <taxon>Boraginales</taxon>
        <taxon>Boraginaceae</taxon>
        <taxon>Boraginoideae</taxon>
        <taxon>Lithospermeae</taxon>
        <taxon>Lithospermum</taxon>
    </lineage>
</organism>
<evidence type="ECO:0000256" key="15">
    <source>
        <dbReference type="SAM" id="MobiDB-lite"/>
    </source>
</evidence>
<dbReference type="Proteomes" id="UP001454036">
    <property type="component" value="Unassembled WGS sequence"/>
</dbReference>
<evidence type="ECO:0000256" key="16">
    <source>
        <dbReference type="SAM" id="Phobius"/>
    </source>
</evidence>
<evidence type="ECO:0000313" key="18">
    <source>
        <dbReference type="EMBL" id="GAA0186198.1"/>
    </source>
</evidence>
<sequence length="221" mass="24183">MTISSIHDILEPFHSRKLLFFPTFHQSPTAATIATPPSTPDQFTSPTTLKNTLNANVVMVITVLLFALICSFCLNAIIRCALRCSSLISSDESIQNSLPGPRLTNTGVKKQALETFPVVNYTGDLKFPGLSECAICLSEFASGELIRVLPKCSHVFHVKCIDRWLNSHSSCPNCRHCLIERCHKVAGSEDLEARSSPAPPQDTSVRIAPLEPEGFVGNHHS</sequence>
<dbReference type="FunFam" id="3.30.40.10:FF:000187">
    <property type="entry name" value="E3 ubiquitin-protein ligase ATL6"/>
    <property type="match status" value="1"/>
</dbReference>
<evidence type="ECO:0000256" key="13">
    <source>
        <dbReference type="ARBA" id="ARBA00024209"/>
    </source>
</evidence>
<dbReference type="SMART" id="SM00184">
    <property type="entry name" value="RING"/>
    <property type="match status" value="1"/>
</dbReference>
<dbReference type="GO" id="GO:0008270">
    <property type="term" value="F:zinc ion binding"/>
    <property type="evidence" value="ECO:0007669"/>
    <property type="project" value="UniProtKB-KW"/>
</dbReference>
<keyword evidence="7" id="KW-0479">Metal-binding</keyword>
<evidence type="ECO:0000256" key="12">
    <source>
        <dbReference type="ARBA" id="ARBA00023136"/>
    </source>
</evidence>
<gene>
    <name evidence="18" type="ORF">LIER_33486</name>
</gene>
<name>A0AAV3RWZ8_LITER</name>
<accession>A0AAV3RWZ8</accession>
<protein>
    <recommendedName>
        <fullName evidence="4">RING-type E3 ubiquitin transferase</fullName>
        <ecNumber evidence="4">2.3.2.27</ecNumber>
    </recommendedName>
</protein>
<keyword evidence="11 16" id="KW-1133">Transmembrane helix</keyword>
<evidence type="ECO:0000256" key="11">
    <source>
        <dbReference type="ARBA" id="ARBA00022989"/>
    </source>
</evidence>
<comment type="caution">
    <text evidence="18">The sequence shown here is derived from an EMBL/GenBank/DDBJ whole genome shotgun (WGS) entry which is preliminary data.</text>
</comment>
<dbReference type="EMBL" id="BAABME010013461">
    <property type="protein sequence ID" value="GAA0186198.1"/>
    <property type="molecule type" value="Genomic_DNA"/>
</dbReference>
<evidence type="ECO:0000256" key="3">
    <source>
        <dbReference type="ARBA" id="ARBA00004906"/>
    </source>
</evidence>
<comment type="similarity">
    <text evidence="13">Belongs to the RING-type zinc finger family. ATL subfamily.</text>
</comment>
<dbReference type="InterPro" id="IPR001841">
    <property type="entry name" value="Znf_RING"/>
</dbReference>
<feature type="domain" description="RING-type" evidence="17">
    <location>
        <begin position="133"/>
        <end position="175"/>
    </location>
</feature>
<dbReference type="PROSITE" id="PS50089">
    <property type="entry name" value="ZF_RING_2"/>
    <property type="match status" value="1"/>
</dbReference>
<comment type="catalytic activity">
    <reaction evidence="1">
        <text>S-ubiquitinyl-[E2 ubiquitin-conjugating enzyme]-L-cysteine + [acceptor protein]-L-lysine = [E2 ubiquitin-conjugating enzyme]-L-cysteine + N(6)-ubiquitinyl-[acceptor protein]-L-lysine.</text>
        <dbReference type="EC" id="2.3.2.27"/>
    </reaction>
</comment>
<dbReference type="GO" id="GO:0016567">
    <property type="term" value="P:protein ubiquitination"/>
    <property type="evidence" value="ECO:0007669"/>
    <property type="project" value="InterPro"/>
</dbReference>
<dbReference type="AlphaFoldDB" id="A0AAV3RWZ8"/>
<evidence type="ECO:0000256" key="9">
    <source>
        <dbReference type="ARBA" id="ARBA00022786"/>
    </source>
</evidence>
<feature type="region of interest" description="Disordered" evidence="15">
    <location>
        <begin position="191"/>
        <end position="221"/>
    </location>
</feature>
<feature type="transmembrane region" description="Helical" evidence="16">
    <location>
        <begin position="57"/>
        <end position="78"/>
    </location>
</feature>
<dbReference type="PANTHER" id="PTHR46905">
    <property type="entry name" value="RING-H2 FINGER PROTEIN ATL78"/>
    <property type="match status" value="1"/>
</dbReference>
<evidence type="ECO:0000256" key="14">
    <source>
        <dbReference type="PROSITE-ProRule" id="PRU00175"/>
    </source>
</evidence>
<dbReference type="PANTHER" id="PTHR46905:SF7">
    <property type="entry name" value="RING-H2 FINGER PROTEIN ATL78"/>
    <property type="match status" value="1"/>
</dbReference>
<keyword evidence="9" id="KW-0833">Ubl conjugation pathway</keyword>
<keyword evidence="10" id="KW-0862">Zinc</keyword>
<evidence type="ECO:0000256" key="10">
    <source>
        <dbReference type="ARBA" id="ARBA00022833"/>
    </source>
</evidence>
<evidence type="ECO:0000256" key="8">
    <source>
        <dbReference type="ARBA" id="ARBA00022771"/>
    </source>
</evidence>
<evidence type="ECO:0000256" key="1">
    <source>
        <dbReference type="ARBA" id="ARBA00000900"/>
    </source>
</evidence>
<proteinExistence type="inferred from homology"/>
<reference evidence="18 19" key="1">
    <citation type="submission" date="2024-01" db="EMBL/GenBank/DDBJ databases">
        <title>The complete chloroplast genome sequence of Lithospermum erythrorhizon: insights into the phylogenetic relationship among Boraginaceae species and the maternal lineages of purple gromwells.</title>
        <authorList>
            <person name="Okada T."/>
            <person name="Watanabe K."/>
        </authorList>
    </citation>
    <scope>NUCLEOTIDE SEQUENCE [LARGE SCALE GENOMIC DNA]</scope>
</reference>
<evidence type="ECO:0000256" key="4">
    <source>
        <dbReference type="ARBA" id="ARBA00012483"/>
    </source>
</evidence>
<comment type="subcellular location">
    <subcellularLocation>
        <location evidence="2">Membrane</location>
        <topology evidence="2">Single-pass membrane protein</topology>
    </subcellularLocation>
</comment>
<evidence type="ECO:0000256" key="6">
    <source>
        <dbReference type="ARBA" id="ARBA00022692"/>
    </source>
</evidence>
<keyword evidence="19" id="KW-1185">Reference proteome</keyword>
<evidence type="ECO:0000313" key="19">
    <source>
        <dbReference type="Proteomes" id="UP001454036"/>
    </source>
</evidence>
<keyword evidence="12 16" id="KW-0472">Membrane</keyword>
<dbReference type="InterPro" id="IPR013083">
    <property type="entry name" value="Znf_RING/FYVE/PHD"/>
</dbReference>
<dbReference type="InterPro" id="IPR044602">
    <property type="entry name" value="ATL10/ATL72-79-like"/>
</dbReference>
<dbReference type="CDD" id="cd16461">
    <property type="entry name" value="RING-H2_EL5-like"/>
    <property type="match status" value="1"/>
</dbReference>
<keyword evidence="6 16" id="KW-0812">Transmembrane</keyword>
<evidence type="ECO:0000256" key="7">
    <source>
        <dbReference type="ARBA" id="ARBA00022723"/>
    </source>
</evidence>
<dbReference type="GO" id="GO:0061630">
    <property type="term" value="F:ubiquitin protein ligase activity"/>
    <property type="evidence" value="ECO:0007669"/>
    <property type="project" value="UniProtKB-EC"/>
</dbReference>
<evidence type="ECO:0000256" key="5">
    <source>
        <dbReference type="ARBA" id="ARBA00022679"/>
    </source>
</evidence>
<keyword evidence="8 14" id="KW-0863">Zinc-finger</keyword>
<evidence type="ECO:0000259" key="17">
    <source>
        <dbReference type="PROSITE" id="PS50089"/>
    </source>
</evidence>
<evidence type="ECO:0000256" key="2">
    <source>
        <dbReference type="ARBA" id="ARBA00004167"/>
    </source>
</evidence>
<dbReference type="Gene3D" id="3.30.40.10">
    <property type="entry name" value="Zinc/RING finger domain, C3HC4 (zinc finger)"/>
    <property type="match status" value="1"/>
</dbReference>
<comment type="pathway">
    <text evidence="3">Protein modification; protein ubiquitination.</text>
</comment>
<dbReference type="EC" id="2.3.2.27" evidence="4"/>
<dbReference type="Pfam" id="PF13639">
    <property type="entry name" value="zf-RING_2"/>
    <property type="match status" value="1"/>
</dbReference>
<dbReference type="GO" id="GO:0016020">
    <property type="term" value="C:membrane"/>
    <property type="evidence" value="ECO:0007669"/>
    <property type="project" value="UniProtKB-SubCell"/>
</dbReference>
<dbReference type="SUPFAM" id="SSF57850">
    <property type="entry name" value="RING/U-box"/>
    <property type="match status" value="1"/>
</dbReference>